<reference evidence="3 4" key="1">
    <citation type="submission" date="2016-05" db="EMBL/GenBank/DDBJ databases">
        <authorList>
            <person name="Prochazka B."/>
            <person name="Indra A."/>
            <person name="Hasenberger P."/>
            <person name="Blaschitz M."/>
            <person name="Wagner L."/>
            <person name="Wewalka G."/>
            <person name="Sorschag S."/>
            <person name="Schmid D."/>
            <person name="Ruppitsch W."/>
        </authorList>
    </citation>
    <scope>NUCLEOTIDE SEQUENCE [LARGE SCALE GENOMIC DNA]</scope>
    <source>
        <strain evidence="3 4">974010_12</strain>
    </source>
</reference>
<sequence length="538" mass="61741">MPEKIEDDLKTFADQLLTAISDETQQGQTNLVEIFEQAKKVYTNEDSPFWSWVYSFSRKRGDELNQTIDTLKIFPKPTIRLQEFQKFLKGGEWKTTSANTDLFLLLINSVPGYVKETDSYLYSQIVFPLKRILLNKIKLLLQQYEVSERQAAEREKELQLVRENKSKEIETVHVSNNAEEARFIAINNKDHLAFCLTATDLTATEVNWQLTWPDFNSKVTVLTISENLARVIKNMEVELRNALSKMPSDKNLAEQEKLLSEFLQKSAFARELKTESQKILEELLNKTQVLFCPTEKELENLVSTYVITKEGAAASDSKVTQLYWYNSLGHKNLLNLNDYPELADWIRPKSSLAENEMFRLKVYLREINVRHSIDKTKHHDVQSFLKAEHGVALITTDNWTKIPAYKLIKETYILTREPDAKTGDWVLYQRQRGGVNAKISIDSWGNANAIADFKEILQKNQGISAANLSAADREKLRKAIKESTIVEEKMAKKDAVVGKLNLSKYDEINSLFAHKASQLPRKPSSTEQENHKTAIISS</sequence>
<keyword evidence="4" id="KW-1185">Reference proteome</keyword>
<evidence type="ECO:0000256" key="1">
    <source>
        <dbReference type="SAM" id="Coils"/>
    </source>
</evidence>
<accession>A0ABX2XXD0</accession>
<dbReference type="Proteomes" id="UP000093336">
    <property type="component" value="Unassembled WGS sequence"/>
</dbReference>
<proteinExistence type="predicted"/>
<organism evidence="3 4">
    <name type="scientific">Legionella jamestowniensis</name>
    <dbReference type="NCBI Taxonomy" id="455"/>
    <lineage>
        <taxon>Bacteria</taxon>
        <taxon>Pseudomonadati</taxon>
        <taxon>Pseudomonadota</taxon>
        <taxon>Gammaproteobacteria</taxon>
        <taxon>Legionellales</taxon>
        <taxon>Legionellaceae</taxon>
        <taxon>Legionella</taxon>
    </lineage>
</organism>
<feature type="coiled-coil region" evidence="1">
    <location>
        <begin position="137"/>
        <end position="164"/>
    </location>
</feature>
<feature type="region of interest" description="Disordered" evidence="2">
    <location>
        <begin position="517"/>
        <end position="538"/>
    </location>
</feature>
<protein>
    <submittedName>
        <fullName evidence="3">Uncharacterized protein</fullName>
    </submittedName>
</protein>
<evidence type="ECO:0000313" key="4">
    <source>
        <dbReference type="Proteomes" id="UP000093336"/>
    </source>
</evidence>
<dbReference type="RefSeq" id="WP_065620969.1">
    <property type="nucleotide sequence ID" value="NZ_LYOZ01000030.1"/>
</dbReference>
<gene>
    <name evidence="3" type="ORF">A8135_13950</name>
</gene>
<evidence type="ECO:0000313" key="3">
    <source>
        <dbReference type="EMBL" id="OCH97591.1"/>
    </source>
</evidence>
<comment type="caution">
    <text evidence="3">The sequence shown here is derived from an EMBL/GenBank/DDBJ whole genome shotgun (WGS) entry which is preliminary data.</text>
</comment>
<dbReference type="EMBL" id="LYOZ01000030">
    <property type="protein sequence ID" value="OCH97591.1"/>
    <property type="molecule type" value="Genomic_DNA"/>
</dbReference>
<keyword evidence="1" id="KW-0175">Coiled coil</keyword>
<name>A0ABX2XXD0_9GAMM</name>
<evidence type="ECO:0000256" key="2">
    <source>
        <dbReference type="SAM" id="MobiDB-lite"/>
    </source>
</evidence>